<feature type="compositionally biased region" description="Low complexity" evidence="1">
    <location>
        <begin position="156"/>
        <end position="165"/>
    </location>
</feature>
<feature type="region of interest" description="Disordered" evidence="1">
    <location>
        <begin position="149"/>
        <end position="326"/>
    </location>
</feature>
<reference evidence="2 3" key="1">
    <citation type="submission" date="2016-02" db="EMBL/GenBank/DDBJ databases">
        <title>Genome analysis of coral dinoflagellate symbionts highlights evolutionary adaptations to a symbiotic lifestyle.</title>
        <authorList>
            <person name="Aranda M."/>
            <person name="Li Y."/>
            <person name="Liew Y.J."/>
            <person name="Baumgarten S."/>
            <person name="Simakov O."/>
            <person name="Wilson M."/>
            <person name="Piel J."/>
            <person name="Ashoor H."/>
            <person name="Bougouffa S."/>
            <person name="Bajic V.B."/>
            <person name="Ryu T."/>
            <person name="Ravasi T."/>
            <person name="Bayer T."/>
            <person name="Micklem G."/>
            <person name="Kim H."/>
            <person name="Bhak J."/>
            <person name="Lajeunesse T.C."/>
            <person name="Voolstra C.R."/>
        </authorList>
    </citation>
    <scope>NUCLEOTIDE SEQUENCE [LARGE SCALE GENOMIC DNA]</scope>
    <source>
        <strain evidence="2 3">CCMP2467</strain>
    </source>
</reference>
<feature type="region of interest" description="Disordered" evidence="1">
    <location>
        <begin position="15"/>
        <end position="36"/>
    </location>
</feature>
<name>A0A1Q9EVJ3_SYMMI</name>
<organism evidence="2 3">
    <name type="scientific">Symbiodinium microadriaticum</name>
    <name type="common">Dinoflagellate</name>
    <name type="synonym">Zooxanthella microadriatica</name>
    <dbReference type="NCBI Taxonomy" id="2951"/>
    <lineage>
        <taxon>Eukaryota</taxon>
        <taxon>Sar</taxon>
        <taxon>Alveolata</taxon>
        <taxon>Dinophyceae</taxon>
        <taxon>Suessiales</taxon>
        <taxon>Symbiodiniaceae</taxon>
        <taxon>Symbiodinium</taxon>
    </lineage>
</organism>
<feature type="compositionally biased region" description="Basic residues" evidence="1">
    <location>
        <begin position="315"/>
        <end position="326"/>
    </location>
</feature>
<comment type="caution">
    <text evidence="2">The sequence shown here is derived from an EMBL/GenBank/DDBJ whole genome shotgun (WGS) entry which is preliminary data.</text>
</comment>
<dbReference type="Proteomes" id="UP000186817">
    <property type="component" value="Unassembled WGS sequence"/>
</dbReference>
<feature type="compositionally biased region" description="Acidic residues" evidence="1">
    <location>
        <begin position="527"/>
        <end position="539"/>
    </location>
</feature>
<dbReference type="AlphaFoldDB" id="A0A1Q9EVJ3"/>
<evidence type="ECO:0000313" key="2">
    <source>
        <dbReference type="EMBL" id="OLQ11447.1"/>
    </source>
</evidence>
<feature type="compositionally biased region" description="Low complexity" evidence="1">
    <location>
        <begin position="199"/>
        <end position="229"/>
    </location>
</feature>
<feature type="compositionally biased region" description="Basic residues" evidence="1">
    <location>
        <begin position="486"/>
        <end position="500"/>
    </location>
</feature>
<dbReference type="EMBL" id="LSRX01000059">
    <property type="protein sequence ID" value="OLQ11447.1"/>
    <property type="molecule type" value="Genomic_DNA"/>
</dbReference>
<feature type="compositionally biased region" description="Low complexity" evidence="1">
    <location>
        <begin position="286"/>
        <end position="313"/>
    </location>
</feature>
<feature type="compositionally biased region" description="Low complexity" evidence="1">
    <location>
        <begin position="467"/>
        <end position="477"/>
    </location>
</feature>
<dbReference type="OrthoDB" id="425363at2759"/>
<gene>
    <name evidence="2" type="primary">Khdc3</name>
    <name evidence="2" type="ORF">AK812_SmicGene4736</name>
</gene>
<keyword evidence="3" id="KW-1185">Reference proteome</keyword>
<feature type="compositionally biased region" description="Polar residues" evidence="1">
    <location>
        <begin position="230"/>
        <end position="276"/>
    </location>
</feature>
<sequence length="834" mass="89383">MMIRRTVQGVVDGGEKLGERAGKGCPDEPLLQKDGRHDSGYTTASFDKLYGAPMDFISSSGYSIAMWVVLNEIPDACNLIGRHLDKNKQKRFSGNRVCKEVDLARTDKELFDSMPLGDLWLDASATVLQPETPVDVAGTFAVPLATHPLSHGGSGSSMSLDSYNSAVEDAQNPRPKPDKADVVVAPSQPLSVAPTEVEAPNAPTNPTPTHAINAPTNPTPTHASNAPTNSAPTHASNAPTNSAPTHASNAPTNSAPTHAVNAPTNPTPTHASNAPTNPAPTHASNAAETPTKPKTKSPSKSPPASESPPSSTPCRKTKKAAMKKRKKLRDLLKAHGSFKALEVSILKSNKSTKMISAAWTWAANTKNLRRNPIHGEEEAKLVLDDKFEAADITAQEMQMRGEIDVEDDSGFLLEPDIPSIDAAPASIVDGSAGSSSGAQAVLGRKIDNCEDVLEKLAKVGGARAMASVKSGTGSVVSKADKEEKKGGKKEKKEKKPKKTKKDNGDAKGPKGSPKAKASRKKTGGSSENDEQDDDDDLGDELFVGFEAGDDQQGEAKETGCGVPDTSAFILDYNEEMASLSVPVLAHGDEGRGASWSHKAPVPAREWYDVSKETFGNLQRHDLPSPYKDSESPSPFRALLGDDPSFAKPDPAHTYAIDGWGKSLCASGLILAYRLKIIKGRSVQVALDEGFEMFKGFCLREGKQTSICHFDMKKTLKIETQLSTWSCSKYSDGCYVHVENTALWSRDMVVSQRGVYLLPLPGLVYQHFAVGAQVFVDLRLATSLSKWFAMAVFSLSLSWQWCNASCDQVHPIVLTPGLRMVNLTMPVIRGEGTVK</sequence>
<proteinExistence type="predicted"/>
<feature type="region of interest" description="Disordered" evidence="1">
    <location>
        <begin position="462"/>
        <end position="540"/>
    </location>
</feature>
<evidence type="ECO:0000313" key="3">
    <source>
        <dbReference type="Proteomes" id="UP000186817"/>
    </source>
</evidence>
<evidence type="ECO:0000256" key="1">
    <source>
        <dbReference type="SAM" id="MobiDB-lite"/>
    </source>
</evidence>
<accession>A0A1Q9EVJ3</accession>
<protein>
    <submittedName>
        <fullName evidence="2">KH domain-containing protein 3</fullName>
    </submittedName>
</protein>